<dbReference type="SUPFAM" id="SSF49303">
    <property type="entry name" value="beta-Galactosidase/glucuronidase domain"/>
    <property type="match status" value="1"/>
</dbReference>
<evidence type="ECO:0000313" key="6">
    <source>
        <dbReference type="EMBL" id="AIA84257.1"/>
    </source>
</evidence>
<accession>A0A060BNS4</accession>
<feature type="non-terminal residue" evidence="6">
    <location>
        <position position="159"/>
    </location>
</feature>
<dbReference type="PANTHER" id="PTHR46323:SF2">
    <property type="entry name" value="BETA-GALACTOSIDASE"/>
    <property type="match status" value="1"/>
</dbReference>
<name>A0A060BNS4_9GAMM</name>
<dbReference type="GO" id="GO:0009341">
    <property type="term" value="C:beta-galactosidase complex"/>
    <property type="evidence" value="ECO:0007669"/>
    <property type="project" value="TreeGrafter"/>
</dbReference>
<organism evidence="6">
    <name type="scientific">uncultured Aeromonas sp</name>
    <dbReference type="NCBI Taxonomy" id="263763"/>
    <lineage>
        <taxon>Bacteria</taxon>
        <taxon>Pseudomonadati</taxon>
        <taxon>Pseudomonadota</taxon>
        <taxon>Gammaproteobacteria</taxon>
        <taxon>Aeromonadales</taxon>
        <taxon>Aeromonadaceae</taxon>
        <taxon>Aeromonas</taxon>
        <taxon>environmental samples</taxon>
    </lineage>
</organism>
<dbReference type="GO" id="GO:0005990">
    <property type="term" value="P:lactose catabolic process"/>
    <property type="evidence" value="ECO:0007669"/>
    <property type="project" value="TreeGrafter"/>
</dbReference>
<evidence type="ECO:0000256" key="1">
    <source>
        <dbReference type="ARBA" id="ARBA00001412"/>
    </source>
</evidence>
<protein>
    <recommendedName>
        <fullName evidence="2">beta-galactosidase</fullName>
        <ecNumber evidence="2">3.2.1.23</ecNumber>
    </recommendedName>
</protein>
<sequence length="159" mass="16931">MDGLVLPDQTPSPGLAEYKQVLCPVRVEAEGAALLLSSRFQFTVPEDLDLALEWLVDGALAASACLPVPAIRPGAAARLAPPRPDLPAGERLLTVRVLRRDATAWAPAGHELGAFQFALPPHPVRSGRLRRGRLSAELRDGRLEVATADGLIAFDRACG</sequence>
<dbReference type="AlphaFoldDB" id="A0A060BNS4"/>
<dbReference type="PANTHER" id="PTHR46323">
    <property type="entry name" value="BETA-GALACTOSIDASE"/>
    <property type="match status" value="1"/>
</dbReference>
<dbReference type="EC" id="3.2.1.23" evidence="2"/>
<feature type="domain" description="Beta-galactosidase" evidence="5">
    <location>
        <begin position="37"/>
        <end position="120"/>
    </location>
</feature>
<evidence type="ECO:0000256" key="2">
    <source>
        <dbReference type="ARBA" id="ARBA00012756"/>
    </source>
</evidence>
<dbReference type="Pfam" id="PF16353">
    <property type="entry name" value="LacZ_4"/>
    <property type="match status" value="1"/>
</dbReference>
<dbReference type="InterPro" id="IPR013783">
    <property type="entry name" value="Ig-like_fold"/>
</dbReference>
<comment type="catalytic activity">
    <reaction evidence="1">
        <text>Hydrolysis of terminal non-reducing beta-D-galactose residues in beta-D-galactosides.</text>
        <dbReference type="EC" id="3.2.1.23"/>
    </reaction>
</comment>
<evidence type="ECO:0000256" key="3">
    <source>
        <dbReference type="ARBA" id="ARBA00022801"/>
    </source>
</evidence>
<dbReference type="EMBL" id="KF117007">
    <property type="protein sequence ID" value="AIA84257.1"/>
    <property type="molecule type" value="Genomic_DNA"/>
</dbReference>
<dbReference type="GO" id="GO:0004565">
    <property type="term" value="F:beta-galactosidase activity"/>
    <property type="evidence" value="ECO:0007669"/>
    <property type="project" value="UniProtKB-EC"/>
</dbReference>
<dbReference type="Gene3D" id="2.60.40.10">
    <property type="entry name" value="Immunoglobulins"/>
    <property type="match status" value="1"/>
</dbReference>
<evidence type="ECO:0000259" key="5">
    <source>
        <dbReference type="Pfam" id="PF16353"/>
    </source>
</evidence>
<dbReference type="InterPro" id="IPR036156">
    <property type="entry name" value="Beta-gal/glucu_dom_sf"/>
</dbReference>
<keyword evidence="4" id="KW-0326">Glycosidase</keyword>
<reference evidence="6" key="1">
    <citation type="journal article" date="2013" name="Environ. Microbiol.">
        <title>Seasonally variable intestinal metagenomes of the red palm weevil (Rhynchophorus ferrugineus).</title>
        <authorList>
            <person name="Jia S."/>
            <person name="Zhang X."/>
            <person name="Zhang G."/>
            <person name="Yin A."/>
            <person name="Zhang S."/>
            <person name="Li F."/>
            <person name="Wang L."/>
            <person name="Zhao D."/>
            <person name="Yun Q."/>
            <person name="Tala"/>
            <person name="Wang J."/>
            <person name="Sun G."/>
            <person name="Baabdullah M."/>
            <person name="Yu X."/>
            <person name="Hu S."/>
            <person name="Al-Mssallem I.S."/>
            <person name="Yu J."/>
        </authorList>
    </citation>
    <scope>NUCLEOTIDE SEQUENCE</scope>
</reference>
<proteinExistence type="predicted"/>
<keyword evidence="3" id="KW-0378">Hydrolase</keyword>
<dbReference type="InterPro" id="IPR050347">
    <property type="entry name" value="Bact_Beta-galactosidase"/>
</dbReference>
<dbReference type="InterPro" id="IPR032312">
    <property type="entry name" value="LacZ_4"/>
</dbReference>
<evidence type="ECO:0000256" key="4">
    <source>
        <dbReference type="ARBA" id="ARBA00023295"/>
    </source>
</evidence>